<keyword evidence="2" id="KW-0808">Transferase</keyword>
<dbReference type="InterPro" id="IPR043129">
    <property type="entry name" value="ATPase_NBD"/>
</dbReference>
<dbReference type="GO" id="GO:0009384">
    <property type="term" value="F:N-acylmannosamine kinase activity"/>
    <property type="evidence" value="ECO:0007669"/>
    <property type="project" value="TreeGrafter"/>
</dbReference>
<dbReference type="Gene3D" id="1.10.10.10">
    <property type="entry name" value="Winged helix-like DNA-binding domain superfamily/Winged helix DNA-binding domain"/>
    <property type="match status" value="1"/>
</dbReference>
<comment type="caution">
    <text evidence="2">The sequence shown here is derived from an EMBL/GenBank/DDBJ whole genome shotgun (WGS) entry which is preliminary data.</text>
</comment>
<dbReference type="SUPFAM" id="SSF53067">
    <property type="entry name" value="Actin-like ATPase domain"/>
    <property type="match status" value="1"/>
</dbReference>
<dbReference type="Proteomes" id="UP000037507">
    <property type="component" value="Unassembled WGS sequence"/>
</dbReference>
<dbReference type="PANTHER" id="PTHR18964">
    <property type="entry name" value="ROK (REPRESSOR, ORF, KINASE) FAMILY"/>
    <property type="match status" value="1"/>
</dbReference>
<keyword evidence="1" id="KW-1133">Transmembrane helix</keyword>
<feature type="transmembrane region" description="Helical" evidence="1">
    <location>
        <begin position="221"/>
        <end position="241"/>
    </location>
</feature>
<dbReference type="AlphaFoldDB" id="A0A2T7UHC5"/>
<keyword evidence="2" id="KW-0418">Kinase</keyword>
<keyword evidence="3" id="KW-1185">Reference proteome</keyword>
<organism evidence="2 3">
    <name type="scientific">Limnohabitans planktonicus II-D5</name>
    <dbReference type="NCBI Taxonomy" id="1293045"/>
    <lineage>
        <taxon>Bacteria</taxon>
        <taxon>Pseudomonadati</taxon>
        <taxon>Pseudomonadota</taxon>
        <taxon>Betaproteobacteria</taxon>
        <taxon>Burkholderiales</taxon>
        <taxon>Comamonadaceae</taxon>
        <taxon>Limnohabitans</taxon>
    </lineage>
</organism>
<sequence>MNSATPNSAMRGSNHVGMRQFNERIVLQAIRHHGAIPKADLARLTQLSTQTVAIIVGRLLDDGLLLKQDRVRGKIGQPSVPLSLNPQGAFSVGIQVGRRNLELLVADFTGQPVHRVEVLYDYPDPDELFQSMAQGLQTLQARMGDLWPRTVGVGLTAPLSLHKWADLMGGQAAQALALWEHIDLLAQVQRLTDLPVVFAKDTTAACVAELLQGHGRSERSFLYVFVGTFIGGGLVLSGHIMNGERGNAGAIGSLPVGLATSESKGSGMPPQLLQKASGWQLEQALLAADHNPLLIHQSAIMDAAYAEFTGPWIAQASQALAMTVASAAALLDLDAVVMDGSLGAPLMTALMAATQDALGQYRFDGMHQPPLLAGQVGAHARALGGALLPLHSQFFPDKDIFLKQDAA</sequence>
<evidence type="ECO:0000313" key="2">
    <source>
        <dbReference type="EMBL" id="PVE44021.1"/>
    </source>
</evidence>
<keyword evidence="1" id="KW-0812">Transmembrane</keyword>
<evidence type="ECO:0000313" key="3">
    <source>
        <dbReference type="Proteomes" id="UP000037507"/>
    </source>
</evidence>
<evidence type="ECO:0000256" key="1">
    <source>
        <dbReference type="SAM" id="Phobius"/>
    </source>
</evidence>
<dbReference type="RefSeq" id="WP_053176532.1">
    <property type="nucleotide sequence ID" value="NZ_LFYT02000003.1"/>
</dbReference>
<dbReference type="InterPro" id="IPR000600">
    <property type="entry name" value="ROK"/>
</dbReference>
<dbReference type="STRING" id="1293045.H663_19615"/>
<dbReference type="OrthoDB" id="8595273at2"/>
<dbReference type="CDD" id="cd23763">
    <property type="entry name" value="ASKHA_ATPase_ROK"/>
    <property type="match status" value="1"/>
</dbReference>
<dbReference type="Gene3D" id="3.30.420.40">
    <property type="match status" value="2"/>
</dbReference>
<dbReference type="PANTHER" id="PTHR18964:SF169">
    <property type="entry name" value="N-ACETYLMANNOSAMINE KINASE"/>
    <property type="match status" value="1"/>
</dbReference>
<dbReference type="SUPFAM" id="SSF46785">
    <property type="entry name" value="Winged helix' DNA-binding domain"/>
    <property type="match status" value="1"/>
</dbReference>
<protein>
    <submittedName>
        <fullName evidence="2">Serine/threonine protein kinase</fullName>
    </submittedName>
</protein>
<dbReference type="EMBL" id="LFYT02000003">
    <property type="protein sequence ID" value="PVE44021.1"/>
    <property type="molecule type" value="Genomic_DNA"/>
</dbReference>
<proteinExistence type="predicted"/>
<keyword evidence="2" id="KW-0723">Serine/threonine-protein kinase</keyword>
<gene>
    <name evidence="2" type="ORF">H663_003420</name>
</gene>
<keyword evidence="1" id="KW-0472">Membrane</keyword>
<dbReference type="GO" id="GO:0004674">
    <property type="term" value="F:protein serine/threonine kinase activity"/>
    <property type="evidence" value="ECO:0007669"/>
    <property type="project" value="UniProtKB-KW"/>
</dbReference>
<dbReference type="InterPro" id="IPR036388">
    <property type="entry name" value="WH-like_DNA-bd_sf"/>
</dbReference>
<dbReference type="GO" id="GO:0019262">
    <property type="term" value="P:N-acetylneuraminate catabolic process"/>
    <property type="evidence" value="ECO:0007669"/>
    <property type="project" value="TreeGrafter"/>
</dbReference>
<accession>A0A2T7UHC5</accession>
<name>A0A2T7UHC5_9BURK</name>
<dbReference type="Pfam" id="PF00480">
    <property type="entry name" value="ROK"/>
    <property type="match status" value="1"/>
</dbReference>
<dbReference type="InterPro" id="IPR036390">
    <property type="entry name" value="WH_DNA-bd_sf"/>
</dbReference>
<reference evidence="2" key="1">
    <citation type="submission" date="2017-04" db="EMBL/GenBank/DDBJ databases">
        <title>Unexpected and diverse lifestyles within the genus Limnohabitans.</title>
        <authorList>
            <person name="Kasalicky V."/>
            <person name="Mehrshad M."/>
            <person name="Andrei S.-A."/>
            <person name="Salcher M."/>
            <person name="Kratochvilova H."/>
            <person name="Simek K."/>
            <person name="Ghai R."/>
        </authorList>
    </citation>
    <scope>NUCLEOTIDE SEQUENCE [LARGE SCALE GENOMIC DNA]</scope>
    <source>
        <strain evidence="2">II-D5</strain>
    </source>
</reference>